<proteinExistence type="predicted"/>
<accession>A0A553SSQ3</accession>
<sequence>MKNKHKFVMNTIIIVLYIIVSILALVIYAIKDDLSNVYQAIIPLAITASACIMLNKINKEEEESKEK</sequence>
<feature type="transmembrane region" description="Helical" evidence="1">
    <location>
        <begin position="7"/>
        <end position="30"/>
    </location>
</feature>
<evidence type="ECO:0000256" key="1">
    <source>
        <dbReference type="SAM" id="Phobius"/>
    </source>
</evidence>
<gene>
    <name evidence="2" type="ORF">CEQ21_03570</name>
</gene>
<dbReference type="EMBL" id="RIBP01000001">
    <property type="protein sequence ID" value="TRZ40033.1"/>
    <property type="molecule type" value="Genomic_DNA"/>
</dbReference>
<dbReference type="Proteomes" id="UP000319837">
    <property type="component" value="Unassembled WGS sequence"/>
</dbReference>
<keyword evidence="1" id="KW-0812">Transmembrane</keyword>
<feature type="transmembrane region" description="Helical" evidence="1">
    <location>
        <begin position="36"/>
        <end position="55"/>
    </location>
</feature>
<reference evidence="3" key="1">
    <citation type="submission" date="2018-10" db="EMBL/GenBank/DDBJ databases">
        <title>FDA dAtabase for Regulatory Grade micrObial Sequences (FDA-ARGOS): Supporting development and validation of Infectious Disease Dx tests.</title>
        <authorList>
            <person name="Minogue T."/>
            <person name="Wolcott M."/>
            <person name="Wasieloski L."/>
            <person name="Aguilar W."/>
            <person name="Moore D."/>
            <person name="Tallon L."/>
            <person name="Sadzewicz L."/>
            <person name="Sengamalay N."/>
            <person name="Ott S."/>
            <person name="Godinez A."/>
            <person name="Nagaraj S."/>
            <person name="Vavikolanu K."/>
            <person name="Vyas G."/>
            <person name="Nadendla S."/>
            <person name="George J."/>
            <person name="Sichtig H."/>
        </authorList>
    </citation>
    <scope>NUCLEOTIDE SEQUENCE [LARGE SCALE GENOMIC DNA]</scope>
    <source>
        <strain evidence="3">FDAARGOS_343</strain>
    </source>
</reference>
<organism evidence="2 3">
    <name type="scientific">Niallia circulans</name>
    <name type="common">Bacillus circulans</name>
    <dbReference type="NCBI Taxonomy" id="1397"/>
    <lineage>
        <taxon>Bacteria</taxon>
        <taxon>Bacillati</taxon>
        <taxon>Bacillota</taxon>
        <taxon>Bacilli</taxon>
        <taxon>Bacillales</taxon>
        <taxon>Bacillaceae</taxon>
        <taxon>Niallia</taxon>
    </lineage>
</organism>
<keyword evidence="1" id="KW-0472">Membrane</keyword>
<evidence type="ECO:0000313" key="3">
    <source>
        <dbReference type="Proteomes" id="UP000319837"/>
    </source>
</evidence>
<name>A0A553SSQ3_NIACI</name>
<protein>
    <submittedName>
        <fullName evidence="2">Uncharacterized protein</fullName>
    </submittedName>
</protein>
<comment type="caution">
    <text evidence="2">The sequence shown here is derived from an EMBL/GenBank/DDBJ whole genome shotgun (WGS) entry which is preliminary data.</text>
</comment>
<dbReference type="RefSeq" id="WP_185763451.1">
    <property type="nucleotide sequence ID" value="NZ_RIBP01000001.1"/>
</dbReference>
<keyword evidence="1" id="KW-1133">Transmembrane helix</keyword>
<dbReference type="AlphaFoldDB" id="A0A553SSQ3"/>
<evidence type="ECO:0000313" key="2">
    <source>
        <dbReference type="EMBL" id="TRZ40033.1"/>
    </source>
</evidence>